<gene>
    <name evidence="3" type="ORF">GPJ59_06380</name>
</gene>
<dbReference type="EMBL" id="WTFF01000024">
    <property type="protein sequence ID" value="MBW5481520.1"/>
    <property type="molecule type" value="Genomic_DNA"/>
</dbReference>
<evidence type="ECO:0000259" key="2">
    <source>
        <dbReference type="Pfam" id="PF05368"/>
    </source>
</evidence>
<evidence type="ECO:0000256" key="1">
    <source>
        <dbReference type="SAM" id="MobiDB-lite"/>
    </source>
</evidence>
<dbReference type="Gene3D" id="3.40.50.720">
    <property type="entry name" value="NAD(P)-binding Rossmann-like Domain"/>
    <property type="match status" value="1"/>
</dbReference>
<name>A0ABS6Z479_9ACTN</name>
<reference evidence="3 4" key="1">
    <citation type="submission" date="2019-12" db="EMBL/GenBank/DDBJ databases">
        <title>Genome sequence of Streptomyces bambusae.</title>
        <authorList>
            <person name="Bansal K."/>
            <person name="Choksket S."/>
            <person name="Korpole S."/>
            <person name="Patil P.B."/>
        </authorList>
    </citation>
    <scope>NUCLEOTIDE SEQUENCE [LARGE SCALE GENOMIC DNA]</scope>
    <source>
        <strain evidence="3 4">SK60</strain>
    </source>
</reference>
<dbReference type="InterPro" id="IPR036291">
    <property type="entry name" value="NAD(P)-bd_dom_sf"/>
</dbReference>
<protein>
    <submittedName>
        <fullName evidence="3">NAD(P)H-binding protein</fullName>
    </submittedName>
</protein>
<dbReference type="PANTHER" id="PTHR43162">
    <property type="match status" value="1"/>
</dbReference>
<proteinExistence type="predicted"/>
<dbReference type="Pfam" id="PF05368">
    <property type="entry name" value="NmrA"/>
    <property type="match status" value="1"/>
</dbReference>
<dbReference type="Proteomes" id="UP000812013">
    <property type="component" value="Unassembled WGS sequence"/>
</dbReference>
<dbReference type="InterPro" id="IPR008030">
    <property type="entry name" value="NmrA-like"/>
</dbReference>
<feature type="compositionally biased region" description="Low complexity" evidence="1">
    <location>
        <begin position="272"/>
        <end position="281"/>
    </location>
</feature>
<feature type="region of interest" description="Disordered" evidence="1">
    <location>
        <begin position="270"/>
        <end position="289"/>
    </location>
</feature>
<sequence>MSILVTGGRGAVARGLVALLTERGIPFRLASREPGTPGAVHCDLTDPATFPAALEGIRSVFLYAEAAAVDAFVKEAVAAGVEHVVLLSSSSVLAGDAADSPLAASHLAVEKALLASPLRTTLLRPGAFAGNARGFAWAVKSGSPVRLPYPGAYCDPVHEADLSEAAFAVLTDPALGGRAYTLTGPRTLTFATQLAVLGSVLGRPVPYETVTPEEWKSDVEGYIPGPYADALLAYWAAQDGLPAEVTDAVEQLTGHPARTFETWAEEHAAEFSTGSSSGSSTDFLAGSSA</sequence>
<dbReference type="InterPro" id="IPR051604">
    <property type="entry name" value="Ergot_Alk_Oxidoreductase"/>
</dbReference>
<keyword evidence="4" id="KW-1185">Reference proteome</keyword>
<dbReference type="PANTHER" id="PTHR43162:SF1">
    <property type="entry name" value="PRESTALK A DIFFERENTIATION PROTEIN A"/>
    <property type="match status" value="1"/>
</dbReference>
<evidence type="ECO:0000313" key="4">
    <source>
        <dbReference type="Proteomes" id="UP000812013"/>
    </source>
</evidence>
<accession>A0ABS6Z479</accession>
<dbReference type="SUPFAM" id="SSF51735">
    <property type="entry name" value="NAD(P)-binding Rossmann-fold domains"/>
    <property type="match status" value="1"/>
</dbReference>
<feature type="domain" description="NmrA-like" evidence="2">
    <location>
        <begin position="3"/>
        <end position="233"/>
    </location>
</feature>
<evidence type="ECO:0000313" key="3">
    <source>
        <dbReference type="EMBL" id="MBW5481520.1"/>
    </source>
</evidence>
<organism evidence="3 4">
    <name type="scientific">Streptomyces bambusae</name>
    <dbReference type="NCBI Taxonomy" id="1550616"/>
    <lineage>
        <taxon>Bacteria</taxon>
        <taxon>Bacillati</taxon>
        <taxon>Actinomycetota</taxon>
        <taxon>Actinomycetes</taxon>
        <taxon>Kitasatosporales</taxon>
        <taxon>Streptomycetaceae</taxon>
        <taxon>Streptomyces</taxon>
    </lineage>
</organism>
<comment type="caution">
    <text evidence="3">The sequence shown here is derived from an EMBL/GenBank/DDBJ whole genome shotgun (WGS) entry which is preliminary data.</text>
</comment>
<dbReference type="RefSeq" id="WP_219665446.1">
    <property type="nucleotide sequence ID" value="NZ_WTFF01000024.1"/>
</dbReference>